<evidence type="ECO:0000256" key="7">
    <source>
        <dbReference type="ARBA" id="ARBA00023170"/>
    </source>
</evidence>
<accession>A0A7L0H673</accession>
<dbReference type="PANTHER" id="PTHR46330">
    <property type="entry name" value="TUMOR NECROSIS FACTOR RECEPTOR SUPERFAMILY MEMBER 10B"/>
    <property type="match status" value="1"/>
</dbReference>
<dbReference type="GO" id="GO:0043065">
    <property type="term" value="P:positive regulation of apoptotic process"/>
    <property type="evidence" value="ECO:0007669"/>
    <property type="project" value="TreeGrafter"/>
</dbReference>
<dbReference type="GO" id="GO:0036462">
    <property type="term" value="P:TRAIL-activated apoptotic signaling pathway"/>
    <property type="evidence" value="ECO:0007669"/>
    <property type="project" value="TreeGrafter"/>
</dbReference>
<evidence type="ECO:0000256" key="10">
    <source>
        <dbReference type="SAM" id="Phobius"/>
    </source>
</evidence>
<evidence type="ECO:0000256" key="8">
    <source>
        <dbReference type="ARBA" id="ARBA00023180"/>
    </source>
</evidence>
<evidence type="ECO:0000256" key="4">
    <source>
        <dbReference type="ARBA" id="ARBA00022737"/>
    </source>
</evidence>
<dbReference type="SUPFAM" id="SSF57586">
    <property type="entry name" value="TNF receptor-like"/>
    <property type="match status" value="2"/>
</dbReference>
<evidence type="ECO:0000256" key="1">
    <source>
        <dbReference type="ARBA" id="ARBA00004370"/>
    </source>
</evidence>
<feature type="domain" description="TNFR-Cys" evidence="11">
    <location>
        <begin position="62"/>
        <end position="102"/>
    </location>
</feature>
<dbReference type="AlphaFoldDB" id="A0A7L0H673"/>
<feature type="disulfide bond" evidence="9">
    <location>
        <begin position="104"/>
        <end position="119"/>
    </location>
</feature>
<keyword evidence="5 10" id="KW-0472">Membrane</keyword>
<feature type="transmembrane region" description="Helical" evidence="10">
    <location>
        <begin position="157"/>
        <end position="176"/>
    </location>
</feature>
<evidence type="ECO:0000256" key="3">
    <source>
        <dbReference type="ARBA" id="ARBA00022729"/>
    </source>
</evidence>
<feature type="domain" description="TNFR-Cys" evidence="11">
    <location>
        <begin position="103"/>
        <end position="144"/>
    </location>
</feature>
<evidence type="ECO:0000313" key="12">
    <source>
        <dbReference type="EMBL" id="NXK14570.1"/>
    </source>
</evidence>
<dbReference type="InterPro" id="IPR001368">
    <property type="entry name" value="TNFR/NGFR_Cys_rich_reg"/>
</dbReference>
<keyword evidence="4" id="KW-0677">Repeat</keyword>
<comment type="subcellular location">
    <subcellularLocation>
        <location evidence="1">Membrane</location>
    </subcellularLocation>
</comment>
<feature type="repeat" description="TNFR-Cys" evidence="9">
    <location>
        <begin position="103"/>
        <end position="144"/>
    </location>
</feature>
<comment type="caution">
    <text evidence="9">Lacks conserved residue(s) required for the propagation of feature annotation.</text>
</comment>
<keyword evidence="8" id="KW-0325">Glycoprotein</keyword>
<protein>
    <submittedName>
        <fullName evidence="12">TR10B factor</fullName>
    </submittedName>
</protein>
<dbReference type="InterPro" id="IPR052491">
    <property type="entry name" value="TNFRSF10"/>
</dbReference>
<dbReference type="Gene3D" id="2.10.50.10">
    <property type="entry name" value="Tumor Necrosis Factor Receptor, subunit A, domain 2"/>
    <property type="match status" value="3"/>
</dbReference>
<keyword evidence="13" id="KW-1185">Reference proteome</keyword>
<sequence length="272" mass="30067">AALGAAAAAPDRREMLEPLDPSRGGGELYQVQDSHFYCKKCPAGTYVAQHCKEQNGSSTCLRCKEGEYVEYPNDFLSCLGCQRCREDQVELSPCQAVRNTQCVCKNGTFCSPYHPCELCQKCRRRCPKDEVEQAPCTPHSDRRCGPPTSTFSGSPNYLIITCVVVAVVLFALFCLYKCCCRRPPGEHWRRGTPGALTLAGGSAWGYLMRQLTRHQSRGPGTQDNIHNEQVSRDQLLSTVSGSATPSALGPEVHERDPLLHHAWPRSDAFLCL</sequence>
<keyword evidence="2" id="KW-0053">Apoptosis</keyword>
<reference evidence="12 13" key="1">
    <citation type="submission" date="2019-09" db="EMBL/GenBank/DDBJ databases">
        <title>Bird 10,000 Genomes (B10K) Project - Family phase.</title>
        <authorList>
            <person name="Zhang G."/>
        </authorList>
    </citation>
    <scope>NUCLEOTIDE SEQUENCE [LARGE SCALE GENOMIC DNA]</scope>
    <source>
        <strain evidence="12">B10K-DU-005-78</strain>
        <tissue evidence="12">Mixed tissue sample</tissue>
    </source>
</reference>
<evidence type="ECO:0000256" key="9">
    <source>
        <dbReference type="PROSITE-ProRule" id="PRU00206"/>
    </source>
</evidence>
<keyword evidence="3" id="KW-0732">Signal</keyword>
<keyword evidence="10" id="KW-1133">Transmembrane helix</keyword>
<evidence type="ECO:0000313" key="13">
    <source>
        <dbReference type="Proteomes" id="UP000555649"/>
    </source>
</evidence>
<dbReference type="GO" id="GO:0005886">
    <property type="term" value="C:plasma membrane"/>
    <property type="evidence" value="ECO:0007669"/>
    <property type="project" value="TreeGrafter"/>
</dbReference>
<feature type="disulfide bond" evidence="9">
    <location>
        <begin position="81"/>
        <end position="94"/>
    </location>
</feature>
<keyword evidence="7" id="KW-0675">Receptor</keyword>
<evidence type="ECO:0000256" key="6">
    <source>
        <dbReference type="ARBA" id="ARBA00023157"/>
    </source>
</evidence>
<keyword evidence="10" id="KW-0812">Transmembrane</keyword>
<dbReference type="PANTHER" id="PTHR46330:SF17">
    <property type="entry name" value="TUMOR NECROSIS FACTOR RECEPTOR SUPERFAMILY, MEMBER 10B"/>
    <property type="match status" value="1"/>
</dbReference>
<feature type="disulfide bond" evidence="9">
    <location>
        <begin position="63"/>
        <end position="78"/>
    </location>
</feature>
<organism evidence="12 13">
    <name type="scientific">Herpetotheres cachinnans</name>
    <name type="common">Laughing falcon</name>
    <name type="synonym">Falco cachinnans</name>
    <dbReference type="NCBI Taxonomy" id="56343"/>
    <lineage>
        <taxon>Eukaryota</taxon>
        <taxon>Metazoa</taxon>
        <taxon>Chordata</taxon>
        <taxon>Craniata</taxon>
        <taxon>Vertebrata</taxon>
        <taxon>Euteleostomi</taxon>
        <taxon>Archelosauria</taxon>
        <taxon>Archosauria</taxon>
        <taxon>Dinosauria</taxon>
        <taxon>Saurischia</taxon>
        <taxon>Theropoda</taxon>
        <taxon>Coelurosauria</taxon>
        <taxon>Aves</taxon>
        <taxon>Neognathae</taxon>
        <taxon>Neoaves</taxon>
        <taxon>Telluraves</taxon>
        <taxon>Australaves</taxon>
        <taxon>Falconiformes</taxon>
        <taxon>Falconidae</taxon>
        <taxon>Herpetotheres</taxon>
    </lineage>
</organism>
<dbReference type="SMART" id="SM00208">
    <property type="entry name" value="TNFR"/>
    <property type="match status" value="2"/>
</dbReference>
<dbReference type="Proteomes" id="UP000555649">
    <property type="component" value="Unassembled WGS sequence"/>
</dbReference>
<comment type="caution">
    <text evidence="12">The sequence shown here is derived from an EMBL/GenBank/DDBJ whole genome shotgun (WGS) entry which is preliminary data.</text>
</comment>
<evidence type="ECO:0000256" key="5">
    <source>
        <dbReference type="ARBA" id="ARBA00023136"/>
    </source>
</evidence>
<dbReference type="Pfam" id="PF00020">
    <property type="entry name" value="TNFR_c6"/>
    <property type="match status" value="2"/>
</dbReference>
<gene>
    <name evidence="12" type="primary">Tnfrsf10b</name>
    <name evidence="12" type="ORF">HERCAC_R15572</name>
</gene>
<feature type="non-terminal residue" evidence="12">
    <location>
        <position position="272"/>
    </location>
</feature>
<dbReference type="EMBL" id="VXAJ01001008">
    <property type="protein sequence ID" value="NXK14570.1"/>
    <property type="molecule type" value="Genomic_DNA"/>
</dbReference>
<dbReference type="GO" id="GO:0004888">
    <property type="term" value="F:transmembrane signaling receptor activity"/>
    <property type="evidence" value="ECO:0007669"/>
    <property type="project" value="UniProtKB-ARBA"/>
</dbReference>
<feature type="non-terminal residue" evidence="12">
    <location>
        <position position="1"/>
    </location>
</feature>
<dbReference type="PROSITE" id="PS50050">
    <property type="entry name" value="TNFR_NGFR_2"/>
    <property type="match status" value="2"/>
</dbReference>
<evidence type="ECO:0000259" key="11">
    <source>
        <dbReference type="PROSITE" id="PS50050"/>
    </source>
</evidence>
<feature type="disulfide bond" evidence="9">
    <location>
        <begin position="84"/>
        <end position="102"/>
    </location>
</feature>
<keyword evidence="6 9" id="KW-1015">Disulfide bond</keyword>
<feature type="repeat" description="TNFR-Cys" evidence="9">
    <location>
        <begin position="62"/>
        <end position="102"/>
    </location>
</feature>
<dbReference type="FunFam" id="2.10.50.10:FF:000004">
    <property type="entry name" value="Tumor necrosis factor receptor superfamily member 6"/>
    <property type="match status" value="1"/>
</dbReference>
<feature type="disulfide bond" evidence="9">
    <location>
        <begin position="126"/>
        <end position="144"/>
    </location>
</feature>
<proteinExistence type="predicted"/>
<name>A0A7L0H673_HERCA</name>
<dbReference type="GO" id="GO:0009986">
    <property type="term" value="C:cell surface"/>
    <property type="evidence" value="ECO:0007669"/>
    <property type="project" value="TreeGrafter"/>
</dbReference>
<evidence type="ECO:0000256" key="2">
    <source>
        <dbReference type="ARBA" id="ARBA00022703"/>
    </source>
</evidence>